<keyword evidence="2" id="KW-1185">Reference proteome</keyword>
<accession>A0A1W2C6D3</accession>
<gene>
    <name evidence="1" type="ORF">SAMN06296427_108144</name>
</gene>
<evidence type="ECO:0000313" key="1">
    <source>
        <dbReference type="EMBL" id="SMC80248.1"/>
    </source>
</evidence>
<dbReference type="OrthoDB" id="9803948at2"/>
<dbReference type="Proteomes" id="UP000192393">
    <property type="component" value="Unassembled WGS sequence"/>
</dbReference>
<dbReference type="AlphaFoldDB" id="A0A1W2C6D3"/>
<proteinExistence type="predicted"/>
<dbReference type="Pfam" id="PF13376">
    <property type="entry name" value="OmdA"/>
    <property type="match status" value="1"/>
</dbReference>
<organism evidence="1 2">
    <name type="scientific">Moheibacter sediminis</name>
    <dbReference type="NCBI Taxonomy" id="1434700"/>
    <lineage>
        <taxon>Bacteria</taxon>
        <taxon>Pseudomonadati</taxon>
        <taxon>Bacteroidota</taxon>
        <taxon>Flavobacteriia</taxon>
        <taxon>Flavobacteriales</taxon>
        <taxon>Weeksellaceae</taxon>
        <taxon>Moheibacter</taxon>
    </lineage>
</organism>
<reference evidence="1 2" key="1">
    <citation type="submission" date="2017-04" db="EMBL/GenBank/DDBJ databases">
        <authorList>
            <person name="Afonso C.L."/>
            <person name="Miller P.J."/>
            <person name="Scott M.A."/>
            <person name="Spackman E."/>
            <person name="Goraichik I."/>
            <person name="Dimitrov K.M."/>
            <person name="Suarez D.L."/>
            <person name="Swayne D.E."/>
        </authorList>
    </citation>
    <scope>NUCLEOTIDE SEQUENCE [LARGE SCALE GENOMIC DNA]</scope>
    <source>
        <strain evidence="1 2">CGMCC 1.12708</strain>
    </source>
</reference>
<dbReference type="STRING" id="1434700.SAMN06296427_108144"/>
<evidence type="ECO:0000313" key="2">
    <source>
        <dbReference type="Proteomes" id="UP000192393"/>
    </source>
</evidence>
<sequence length="96" mass="11344">MEKIIIEEGVAHIVPDDIKAVLLSKPELLEKWNNLTPLARNEWICWTTIVKQEETRKEHIQRLSKDILDGKKRPCCWPGCPHRRESAKKWFKNLDT</sequence>
<dbReference type="RefSeq" id="WP_084018015.1">
    <property type="nucleotide sequence ID" value="NZ_FWXS01000008.1"/>
</dbReference>
<protein>
    <submittedName>
        <fullName evidence="1">Bacteriocin-protection, YdeI or OmpD-Associated</fullName>
    </submittedName>
</protein>
<name>A0A1W2C6D3_9FLAO</name>
<dbReference type="EMBL" id="FWXS01000008">
    <property type="protein sequence ID" value="SMC80248.1"/>
    <property type="molecule type" value="Genomic_DNA"/>
</dbReference>